<evidence type="ECO:0008006" key="2">
    <source>
        <dbReference type="Google" id="ProtNLM"/>
    </source>
</evidence>
<dbReference type="InterPro" id="IPR002110">
    <property type="entry name" value="Ankyrin_rpt"/>
</dbReference>
<protein>
    <recommendedName>
        <fullName evidence="2">Ankyrin repeat protein</fullName>
    </recommendedName>
</protein>
<reference evidence="1" key="1">
    <citation type="journal article" date="2020" name="Nature">
        <title>Giant virus diversity and host interactions through global metagenomics.</title>
        <authorList>
            <person name="Schulz F."/>
            <person name="Roux S."/>
            <person name="Paez-Espino D."/>
            <person name="Jungbluth S."/>
            <person name="Walsh D.A."/>
            <person name="Denef V.J."/>
            <person name="McMahon K.D."/>
            <person name="Konstantinidis K.T."/>
            <person name="Eloe-Fadrosh E.A."/>
            <person name="Kyrpides N.C."/>
            <person name="Woyke T."/>
        </authorList>
    </citation>
    <scope>NUCLEOTIDE SEQUENCE</scope>
    <source>
        <strain evidence="1">GVMAG-M-3300020192-26</strain>
    </source>
</reference>
<organism evidence="1">
    <name type="scientific">viral metagenome</name>
    <dbReference type="NCBI Taxonomy" id="1070528"/>
    <lineage>
        <taxon>unclassified sequences</taxon>
        <taxon>metagenomes</taxon>
        <taxon>organismal metagenomes</taxon>
    </lineage>
</organism>
<dbReference type="EMBL" id="MN739357">
    <property type="protein sequence ID" value="QHT00624.1"/>
    <property type="molecule type" value="Genomic_DNA"/>
</dbReference>
<dbReference type="Gene3D" id="1.25.40.20">
    <property type="entry name" value="Ankyrin repeat-containing domain"/>
    <property type="match status" value="1"/>
</dbReference>
<dbReference type="InterPro" id="IPR036770">
    <property type="entry name" value="Ankyrin_rpt-contain_sf"/>
</dbReference>
<sequence length="231" mass="26892">MADSQRVTIDTLIDQVKQGYIAKEAVLNIPNMFAKCSTKKHIEFLTQYGAVAPDWHISLDVIQRIMEMTKIQILEYVIPKLDKYQLTRLYQVCDFVLYEQHIMKDLLWISCYIGSISSVQSILSRGFKPNYGQWYDGEEIPFPLIVACKYGYDKIIKLLISYGAKYDSPSYYFGFDCMKLYLETKSPSLDVVKLLSSRANILYNLNAGAFHKDDRIASFFREEYRKMGPRF</sequence>
<name>A0A6C0CAT1_9ZZZZ</name>
<dbReference type="SUPFAM" id="SSF48403">
    <property type="entry name" value="Ankyrin repeat"/>
    <property type="match status" value="1"/>
</dbReference>
<evidence type="ECO:0000313" key="1">
    <source>
        <dbReference type="EMBL" id="QHT00624.1"/>
    </source>
</evidence>
<dbReference type="AlphaFoldDB" id="A0A6C0CAT1"/>
<accession>A0A6C0CAT1</accession>
<proteinExistence type="predicted"/>
<dbReference type="Pfam" id="PF00023">
    <property type="entry name" value="Ank"/>
    <property type="match status" value="1"/>
</dbReference>